<proteinExistence type="predicted"/>
<dbReference type="AlphaFoldDB" id="A0A248UFD2"/>
<dbReference type="Proteomes" id="UP000215256">
    <property type="component" value="Chromosome 1"/>
</dbReference>
<reference evidence="2 3" key="1">
    <citation type="submission" date="2017-07" db="EMBL/GenBank/DDBJ databases">
        <title>Phylogenetic study on the rhizospheric bacterium Ochrobactrum sp. A44.</title>
        <authorList>
            <person name="Krzyzanowska D.M."/>
            <person name="Ossowicki A."/>
            <person name="Rajewska M."/>
            <person name="Maciag T."/>
            <person name="Kaczynski Z."/>
            <person name="Czerwicka M."/>
            <person name="Jafra S."/>
        </authorList>
    </citation>
    <scope>NUCLEOTIDE SEQUENCE [LARGE SCALE GENOMIC DNA]</scope>
    <source>
        <strain evidence="2 3">A44</strain>
    </source>
</reference>
<protein>
    <submittedName>
        <fullName evidence="2">Lysophospholipase family protein</fullName>
    </submittedName>
</protein>
<dbReference type="PANTHER" id="PTHR11614">
    <property type="entry name" value="PHOSPHOLIPASE-RELATED"/>
    <property type="match status" value="1"/>
</dbReference>
<dbReference type="InterPro" id="IPR051044">
    <property type="entry name" value="MAG_DAG_Lipase"/>
</dbReference>
<dbReference type="RefSeq" id="WP_095446986.1">
    <property type="nucleotide sequence ID" value="NZ_CP022604.1"/>
</dbReference>
<dbReference type="OrthoDB" id="9806902at2"/>
<evidence type="ECO:0000313" key="3">
    <source>
        <dbReference type="Proteomes" id="UP000215256"/>
    </source>
</evidence>
<organism evidence="2 3">
    <name type="scientific">Ochrobactrum quorumnocens</name>
    <dbReference type="NCBI Taxonomy" id="271865"/>
    <lineage>
        <taxon>Bacteria</taxon>
        <taxon>Pseudomonadati</taxon>
        <taxon>Pseudomonadota</taxon>
        <taxon>Alphaproteobacteria</taxon>
        <taxon>Hyphomicrobiales</taxon>
        <taxon>Brucellaceae</taxon>
        <taxon>Brucella/Ochrobactrum group</taxon>
        <taxon>Ochrobactrum</taxon>
    </lineage>
</organism>
<dbReference type="Gene3D" id="3.40.50.1820">
    <property type="entry name" value="alpha/beta hydrolase"/>
    <property type="match status" value="1"/>
</dbReference>
<dbReference type="Pfam" id="PF12146">
    <property type="entry name" value="Hydrolase_4"/>
    <property type="match status" value="1"/>
</dbReference>
<dbReference type="KEGG" id="och:CES85_1602"/>
<feature type="domain" description="Serine aminopeptidase S33" evidence="1">
    <location>
        <begin position="26"/>
        <end position="290"/>
    </location>
</feature>
<accession>A0A248UFD2</accession>
<name>A0A248UFD2_9HYPH</name>
<evidence type="ECO:0000313" key="2">
    <source>
        <dbReference type="EMBL" id="ASV85435.1"/>
    </source>
</evidence>
<dbReference type="InterPro" id="IPR022742">
    <property type="entry name" value="Hydrolase_4"/>
</dbReference>
<gene>
    <name evidence="2" type="ORF">CES85_1602</name>
</gene>
<dbReference type="EMBL" id="CP022604">
    <property type="protein sequence ID" value="ASV85435.1"/>
    <property type="molecule type" value="Genomic_DNA"/>
</dbReference>
<dbReference type="SUPFAM" id="SSF53474">
    <property type="entry name" value="alpha/beta-Hydrolases"/>
    <property type="match status" value="1"/>
</dbReference>
<dbReference type="InterPro" id="IPR029058">
    <property type="entry name" value="AB_hydrolase_fold"/>
</dbReference>
<evidence type="ECO:0000259" key="1">
    <source>
        <dbReference type="Pfam" id="PF12146"/>
    </source>
</evidence>
<sequence>MSFETIHRLPLPDGTELPYRQSLAPTPKAVVHICHGLAEHSARYARFAIALNQAGYHVYAHDHRGHGANIGPHAPRGMFAPKDGNRVAIEDVLTLNRHIHATNPDLPVVLFGHSMGGLIALNYTLAHSDTVDAAAVWNANFNGGIENSAAMALLYAERMLKGSDVPSALLPKLTFRAWGNSIPGHRTAFDWLSRDAAEVEAYVNDPLCGFDASVALWIDVFRMMKNGATDSNFANIRKDLPFNLVGGTEDPATDKAKATRKLADRMLALGFSNVTCTIYPGTRHESLNEINRDEVTQNFLDWLAEALPSSRISG</sequence>